<feature type="signal peptide" evidence="7">
    <location>
        <begin position="1"/>
        <end position="16"/>
    </location>
</feature>
<evidence type="ECO:0000313" key="9">
    <source>
        <dbReference type="EMBL" id="KAF2879212.1"/>
    </source>
</evidence>
<feature type="domain" description="Ferritin-like diiron" evidence="8">
    <location>
        <begin position="47"/>
        <end position="205"/>
    </location>
</feature>
<keyword evidence="10" id="KW-1185">Reference proteome</keyword>
<keyword evidence="2 6" id="KW-0409">Iron storage</keyword>
<dbReference type="OrthoDB" id="6363126at2759"/>
<comment type="caution">
    <text evidence="9">The sequence shown here is derived from an EMBL/GenBank/DDBJ whole genome shotgun (WGS) entry which is preliminary data.</text>
</comment>
<dbReference type="InterPro" id="IPR009040">
    <property type="entry name" value="Ferritin-like_diiron"/>
</dbReference>
<dbReference type="PROSITE" id="PS50905">
    <property type="entry name" value="FERRITIN_LIKE"/>
    <property type="match status" value="1"/>
</dbReference>
<protein>
    <recommendedName>
        <fullName evidence="6">Ferritin</fullName>
    </recommendedName>
</protein>
<proteinExistence type="inferred from homology"/>
<dbReference type="PANTHER" id="PTHR11431">
    <property type="entry name" value="FERRITIN"/>
    <property type="match status" value="1"/>
</dbReference>
<evidence type="ECO:0000256" key="4">
    <source>
        <dbReference type="ARBA" id="ARBA00023004"/>
    </source>
</evidence>
<dbReference type="GO" id="GO:0008199">
    <property type="term" value="F:ferric iron binding"/>
    <property type="evidence" value="ECO:0007669"/>
    <property type="project" value="InterPro"/>
</dbReference>
<feature type="binding site" evidence="5">
    <location>
        <position position="149"/>
    </location>
    <ligand>
        <name>Fe cation</name>
        <dbReference type="ChEBI" id="CHEBI:24875"/>
        <label>1</label>
    </ligand>
</feature>
<keyword evidence="4 5" id="KW-0408">Iron</keyword>
<dbReference type="EMBL" id="VTPC01091211">
    <property type="protein sequence ID" value="KAF2879212.1"/>
    <property type="molecule type" value="Genomic_DNA"/>
</dbReference>
<evidence type="ECO:0000256" key="6">
    <source>
        <dbReference type="RuleBase" id="RU361145"/>
    </source>
</evidence>
<reference evidence="9" key="1">
    <citation type="submission" date="2019-08" db="EMBL/GenBank/DDBJ databases">
        <title>The genome of the North American firefly Photinus pyralis.</title>
        <authorList>
            <consortium name="Photinus pyralis genome working group"/>
            <person name="Fallon T.R."/>
            <person name="Sander Lower S.E."/>
            <person name="Weng J.-K."/>
        </authorList>
    </citation>
    <scope>NUCLEOTIDE SEQUENCE</scope>
    <source>
        <strain evidence="9">TRF0915ILg1</strain>
        <tissue evidence="9">Whole body</tissue>
    </source>
</reference>
<dbReference type="Pfam" id="PF00210">
    <property type="entry name" value="Ferritin"/>
    <property type="match status" value="1"/>
</dbReference>
<gene>
    <name evidence="9" type="ORF">ILUMI_26967</name>
</gene>
<evidence type="ECO:0000256" key="3">
    <source>
        <dbReference type="ARBA" id="ARBA00022723"/>
    </source>
</evidence>
<evidence type="ECO:0000256" key="5">
    <source>
        <dbReference type="PIRSR" id="PIRSR601519-1"/>
    </source>
</evidence>
<dbReference type="AlphaFoldDB" id="A0A8K0C5P4"/>
<dbReference type="PANTHER" id="PTHR11431:SF51">
    <property type="entry name" value="FERRITIN"/>
    <property type="match status" value="1"/>
</dbReference>
<organism evidence="9 10">
    <name type="scientific">Ignelater luminosus</name>
    <name type="common">Cucubano</name>
    <name type="synonym">Pyrophorus luminosus</name>
    <dbReference type="NCBI Taxonomy" id="2038154"/>
    <lineage>
        <taxon>Eukaryota</taxon>
        <taxon>Metazoa</taxon>
        <taxon>Ecdysozoa</taxon>
        <taxon>Arthropoda</taxon>
        <taxon>Hexapoda</taxon>
        <taxon>Insecta</taxon>
        <taxon>Pterygota</taxon>
        <taxon>Neoptera</taxon>
        <taxon>Endopterygota</taxon>
        <taxon>Coleoptera</taxon>
        <taxon>Polyphaga</taxon>
        <taxon>Elateriformia</taxon>
        <taxon>Elateroidea</taxon>
        <taxon>Elateridae</taxon>
        <taxon>Agrypninae</taxon>
        <taxon>Pyrophorini</taxon>
        <taxon>Ignelater</taxon>
    </lineage>
</organism>
<dbReference type="CDD" id="cd01056">
    <property type="entry name" value="Euk_Ferritin"/>
    <property type="match status" value="1"/>
</dbReference>
<evidence type="ECO:0000256" key="1">
    <source>
        <dbReference type="ARBA" id="ARBA00007513"/>
    </source>
</evidence>
<dbReference type="Proteomes" id="UP000801492">
    <property type="component" value="Unassembled WGS sequence"/>
</dbReference>
<dbReference type="InterPro" id="IPR012347">
    <property type="entry name" value="Ferritin-like"/>
</dbReference>
<comment type="similarity">
    <text evidence="1 6">Belongs to the ferritin family.</text>
</comment>
<keyword evidence="7" id="KW-0732">Signal</keyword>
<dbReference type="InterPro" id="IPR001519">
    <property type="entry name" value="Ferritin"/>
</dbReference>
<feature type="chain" id="PRO_5035462876" description="Ferritin" evidence="7">
    <location>
        <begin position="17"/>
        <end position="227"/>
    </location>
</feature>
<dbReference type="GO" id="GO:0005737">
    <property type="term" value="C:cytoplasm"/>
    <property type="evidence" value="ECO:0007669"/>
    <property type="project" value="TreeGrafter"/>
</dbReference>
<name>A0A8K0C5P4_IGNLU</name>
<keyword evidence="3 5" id="KW-0479">Metal-binding</keyword>
<comment type="function">
    <text evidence="6">Stores iron in a soluble, non-toxic, readily available form. Important for iron homeostasis. Iron is taken up in the ferrous form and deposited as ferric hydroxides after oxidation.</text>
</comment>
<dbReference type="SUPFAM" id="SSF47240">
    <property type="entry name" value="Ferritin-like"/>
    <property type="match status" value="1"/>
</dbReference>
<evidence type="ECO:0000256" key="7">
    <source>
        <dbReference type="SAM" id="SignalP"/>
    </source>
</evidence>
<dbReference type="InterPro" id="IPR008331">
    <property type="entry name" value="Ferritin_DPS_dom"/>
</dbReference>
<dbReference type="Gene3D" id="1.20.1260.10">
    <property type="match status" value="1"/>
</dbReference>
<dbReference type="GO" id="GO:0008198">
    <property type="term" value="F:ferrous iron binding"/>
    <property type="evidence" value="ECO:0007669"/>
    <property type="project" value="TreeGrafter"/>
</dbReference>
<evidence type="ECO:0000259" key="8">
    <source>
        <dbReference type="PROSITE" id="PS50905"/>
    </source>
</evidence>
<evidence type="ECO:0000256" key="2">
    <source>
        <dbReference type="ARBA" id="ARBA00022434"/>
    </source>
</evidence>
<dbReference type="GO" id="GO:0006879">
    <property type="term" value="P:intracellular iron ion homeostasis"/>
    <property type="evidence" value="ECO:0007669"/>
    <property type="project" value="UniProtKB-KW"/>
</dbReference>
<sequence length="227" mass="25970">MKVFIVVAAFLVTAYAGTNDVCYKNVLRACETTSKNVNGLINCNARYGAIEAVLPDLQTYVNTHITRSFEYLLMATHYGNYEKSREGFEKIFKDLSDSKWEEAIDLIKYITKRGGKMNFAAVREDTVNDNNGSYELYELESLAKALDMEKQLAEEAHRIHGEATRRRKDYHDPEVSSYLEEEFVHKHANIIRKLSGYTSDLNTLLNGPDSSLALYLFDDYLKQHSIV</sequence>
<dbReference type="GO" id="GO:0006826">
    <property type="term" value="P:iron ion transport"/>
    <property type="evidence" value="ECO:0007669"/>
    <property type="project" value="InterPro"/>
</dbReference>
<evidence type="ECO:0000313" key="10">
    <source>
        <dbReference type="Proteomes" id="UP000801492"/>
    </source>
</evidence>
<accession>A0A8K0C5P4</accession>
<dbReference type="InterPro" id="IPR009078">
    <property type="entry name" value="Ferritin-like_SF"/>
</dbReference>